<name>A0A6A7B4Z8_9PLEO</name>
<organism evidence="3 4">
    <name type="scientific">Plenodomus tracheiphilus IPT5</name>
    <dbReference type="NCBI Taxonomy" id="1408161"/>
    <lineage>
        <taxon>Eukaryota</taxon>
        <taxon>Fungi</taxon>
        <taxon>Dikarya</taxon>
        <taxon>Ascomycota</taxon>
        <taxon>Pezizomycotina</taxon>
        <taxon>Dothideomycetes</taxon>
        <taxon>Pleosporomycetidae</taxon>
        <taxon>Pleosporales</taxon>
        <taxon>Pleosporineae</taxon>
        <taxon>Leptosphaeriaceae</taxon>
        <taxon>Plenodomus</taxon>
    </lineage>
</organism>
<gene>
    <name evidence="3" type="ORF">T440DRAFT_555823</name>
</gene>
<feature type="transmembrane region" description="Helical" evidence="2">
    <location>
        <begin position="232"/>
        <end position="250"/>
    </location>
</feature>
<evidence type="ECO:0000256" key="1">
    <source>
        <dbReference type="SAM" id="MobiDB-lite"/>
    </source>
</evidence>
<keyword evidence="4" id="KW-1185">Reference proteome</keyword>
<reference evidence="3" key="1">
    <citation type="submission" date="2020-01" db="EMBL/GenBank/DDBJ databases">
        <authorList>
            <consortium name="DOE Joint Genome Institute"/>
            <person name="Haridas S."/>
            <person name="Albert R."/>
            <person name="Binder M."/>
            <person name="Bloem J."/>
            <person name="Labutti K."/>
            <person name="Salamov A."/>
            <person name="Andreopoulos B."/>
            <person name="Baker S.E."/>
            <person name="Barry K."/>
            <person name="Bills G."/>
            <person name="Bluhm B.H."/>
            <person name="Cannon C."/>
            <person name="Castanera R."/>
            <person name="Culley D.E."/>
            <person name="Daum C."/>
            <person name="Ezra D."/>
            <person name="Gonzalez J.B."/>
            <person name="Henrissat B."/>
            <person name="Kuo A."/>
            <person name="Liang C."/>
            <person name="Lipzen A."/>
            <person name="Lutzoni F."/>
            <person name="Magnuson J."/>
            <person name="Mondo S."/>
            <person name="Nolan M."/>
            <person name="Ohm R."/>
            <person name="Pangilinan J."/>
            <person name="Park H.-J."/>
            <person name="Ramirez L."/>
            <person name="Alfaro M."/>
            <person name="Sun H."/>
            <person name="Tritt A."/>
            <person name="Yoshinaga Y."/>
            <person name="Zwiers L.-H."/>
            <person name="Turgeon B.G."/>
            <person name="Goodwin S.B."/>
            <person name="Spatafora J.W."/>
            <person name="Crous P.W."/>
            <person name="Grigoriev I.V."/>
        </authorList>
    </citation>
    <scope>NUCLEOTIDE SEQUENCE</scope>
    <source>
        <strain evidence="3">IPT5</strain>
    </source>
</reference>
<evidence type="ECO:0000313" key="4">
    <source>
        <dbReference type="Proteomes" id="UP000799423"/>
    </source>
</evidence>
<keyword evidence="2" id="KW-0812">Transmembrane</keyword>
<protein>
    <submittedName>
        <fullName evidence="3">Uncharacterized protein</fullName>
    </submittedName>
</protein>
<feature type="region of interest" description="Disordered" evidence="1">
    <location>
        <begin position="1"/>
        <end position="41"/>
    </location>
</feature>
<sequence length="263" mass="30408">MRTTKTTNSSSTQIHESSSDIRPTKNIDSSSRRTDESAVDIAPHNFIDTWYPQRNPVDDTTSLSSSEFNRQKAKLEAAFDEIEEIVKVRGPVVALFPKPTKEQEPNTQERPTLSDKPETSFEQINKQERKRNIKKMFKPIADLYKKTLALGNYQLTQITMLAEASYRRVHTVDMIEMWESFTTELDQDLFAHRLLTTFFVLMCALVWIAGFVHSSGQQNNSRTALKHLYEVLFSLPALNFYVWIVKVLAFQRRLANMQRTPLN</sequence>
<dbReference type="EMBL" id="MU006311">
    <property type="protein sequence ID" value="KAF2849525.1"/>
    <property type="molecule type" value="Genomic_DNA"/>
</dbReference>
<dbReference type="Proteomes" id="UP000799423">
    <property type="component" value="Unassembled WGS sequence"/>
</dbReference>
<evidence type="ECO:0000256" key="2">
    <source>
        <dbReference type="SAM" id="Phobius"/>
    </source>
</evidence>
<evidence type="ECO:0000313" key="3">
    <source>
        <dbReference type="EMBL" id="KAF2849525.1"/>
    </source>
</evidence>
<feature type="transmembrane region" description="Helical" evidence="2">
    <location>
        <begin position="194"/>
        <end position="212"/>
    </location>
</feature>
<keyword evidence="2" id="KW-0472">Membrane</keyword>
<feature type="compositionally biased region" description="Polar residues" evidence="1">
    <location>
        <begin position="1"/>
        <end position="16"/>
    </location>
</feature>
<proteinExistence type="predicted"/>
<accession>A0A6A7B4Z8</accession>
<keyword evidence="2" id="KW-1133">Transmembrane helix</keyword>
<dbReference type="AlphaFoldDB" id="A0A6A7B4Z8"/>
<feature type="compositionally biased region" description="Basic and acidic residues" evidence="1">
    <location>
        <begin position="17"/>
        <end position="36"/>
    </location>
</feature>
<feature type="region of interest" description="Disordered" evidence="1">
    <location>
        <begin position="96"/>
        <end position="121"/>
    </location>
</feature>